<organism evidence="1 2">
    <name type="scientific">Gigaspora margarita</name>
    <dbReference type="NCBI Taxonomy" id="4874"/>
    <lineage>
        <taxon>Eukaryota</taxon>
        <taxon>Fungi</taxon>
        <taxon>Fungi incertae sedis</taxon>
        <taxon>Mucoromycota</taxon>
        <taxon>Glomeromycotina</taxon>
        <taxon>Glomeromycetes</taxon>
        <taxon>Diversisporales</taxon>
        <taxon>Gigasporaceae</taxon>
        <taxon>Gigaspora</taxon>
    </lineage>
</organism>
<feature type="non-terminal residue" evidence="1">
    <location>
        <position position="95"/>
    </location>
</feature>
<evidence type="ECO:0000313" key="1">
    <source>
        <dbReference type="EMBL" id="CAG8845878.1"/>
    </source>
</evidence>
<gene>
    <name evidence="1" type="ORF">GMARGA_LOCUS37882</name>
</gene>
<sequence length="95" mass="10619">MSAVKGKGRTPENYPKIMDLIYGIGFLTKINRIYHCTVSDVISIWLDKLILNKNVSGLKMLAEMIAGCFQQITSKGTNKDSPFPQAKVIPIFMIL</sequence>
<reference evidence="1 2" key="1">
    <citation type="submission" date="2021-06" db="EMBL/GenBank/DDBJ databases">
        <authorList>
            <person name="Kallberg Y."/>
            <person name="Tangrot J."/>
            <person name="Rosling A."/>
        </authorList>
    </citation>
    <scope>NUCLEOTIDE SEQUENCE [LARGE SCALE GENOMIC DNA]</scope>
    <source>
        <strain evidence="1 2">120-4 pot B 10/14</strain>
    </source>
</reference>
<keyword evidence="2" id="KW-1185">Reference proteome</keyword>
<comment type="caution">
    <text evidence="1">The sequence shown here is derived from an EMBL/GenBank/DDBJ whole genome shotgun (WGS) entry which is preliminary data.</text>
</comment>
<dbReference type="Proteomes" id="UP000789901">
    <property type="component" value="Unassembled WGS sequence"/>
</dbReference>
<dbReference type="EMBL" id="CAJVQB010081279">
    <property type="protein sequence ID" value="CAG8845878.1"/>
    <property type="molecule type" value="Genomic_DNA"/>
</dbReference>
<name>A0ABN7X1Q1_GIGMA</name>
<proteinExistence type="predicted"/>
<protein>
    <submittedName>
        <fullName evidence="1">26426_t:CDS:1</fullName>
    </submittedName>
</protein>
<evidence type="ECO:0000313" key="2">
    <source>
        <dbReference type="Proteomes" id="UP000789901"/>
    </source>
</evidence>
<accession>A0ABN7X1Q1</accession>